<accession>A0A1A8UDK3</accession>
<dbReference type="EMBL" id="HAEJ01005927">
    <property type="protein sequence ID" value="SBS46384.1"/>
    <property type="molecule type" value="Transcribed_RNA"/>
</dbReference>
<reference evidence="1" key="2">
    <citation type="submission" date="2016-06" db="EMBL/GenBank/DDBJ databases">
        <title>The genome of a short-lived fish provides insights into sex chromosome evolution and the genetic control of aging.</title>
        <authorList>
            <person name="Reichwald K."/>
            <person name="Felder M."/>
            <person name="Petzold A."/>
            <person name="Koch P."/>
            <person name="Groth M."/>
            <person name="Platzer M."/>
        </authorList>
    </citation>
    <scope>NUCLEOTIDE SEQUENCE</scope>
    <source>
        <tissue evidence="1">Brain</tissue>
    </source>
</reference>
<proteinExistence type="predicted"/>
<gene>
    <name evidence="1" type="primary">SI:CH211-271G18.3</name>
</gene>
<feature type="non-terminal residue" evidence="1">
    <location>
        <position position="96"/>
    </location>
</feature>
<organism evidence="1">
    <name type="scientific">Nothobranchius furzeri</name>
    <name type="common">Turquoise killifish</name>
    <dbReference type="NCBI Taxonomy" id="105023"/>
    <lineage>
        <taxon>Eukaryota</taxon>
        <taxon>Metazoa</taxon>
        <taxon>Chordata</taxon>
        <taxon>Craniata</taxon>
        <taxon>Vertebrata</taxon>
        <taxon>Euteleostomi</taxon>
        <taxon>Actinopterygii</taxon>
        <taxon>Neopterygii</taxon>
        <taxon>Teleostei</taxon>
        <taxon>Neoteleostei</taxon>
        <taxon>Acanthomorphata</taxon>
        <taxon>Ovalentaria</taxon>
        <taxon>Atherinomorphae</taxon>
        <taxon>Cyprinodontiformes</taxon>
        <taxon>Nothobranchiidae</taxon>
        <taxon>Nothobranchius</taxon>
    </lineage>
</organism>
<name>A0A1A8UDK3_NOTFU</name>
<sequence>MFLKMFSSDLHTCSYRSVSTVTQNTFALTHNKFALGREVVFGKLVSTRLTTKERGCAEQTPTGKGALPALFSPHAISVKPDRIAEMQPANADSSRV</sequence>
<protein>
    <submittedName>
        <fullName evidence="1">Si:ch211-271g18.3</fullName>
    </submittedName>
</protein>
<evidence type="ECO:0000313" key="1">
    <source>
        <dbReference type="EMBL" id="SBS46384.1"/>
    </source>
</evidence>
<dbReference type="AlphaFoldDB" id="A0A1A8UDK3"/>
<reference evidence="1" key="1">
    <citation type="submission" date="2016-05" db="EMBL/GenBank/DDBJ databases">
        <authorList>
            <person name="Lavstsen T."/>
            <person name="Jespersen J.S."/>
        </authorList>
    </citation>
    <scope>NUCLEOTIDE SEQUENCE</scope>
    <source>
        <tissue evidence="1">Brain</tissue>
    </source>
</reference>